<feature type="region of interest" description="Disordered" evidence="2">
    <location>
        <begin position="1404"/>
        <end position="1426"/>
    </location>
</feature>
<evidence type="ECO:0000313" key="3">
    <source>
        <dbReference type="EMBL" id="MDQ0532673.1"/>
    </source>
</evidence>
<dbReference type="Gene3D" id="3.40.50.2000">
    <property type="entry name" value="Glycogen Phosphorylase B"/>
    <property type="match status" value="1"/>
</dbReference>
<dbReference type="EMBL" id="JAUSVU010000004">
    <property type="protein sequence ID" value="MDQ0532673.1"/>
    <property type="molecule type" value="Genomic_DNA"/>
</dbReference>
<accession>A0ABU0MGV9</accession>
<dbReference type="SUPFAM" id="SSF48452">
    <property type="entry name" value="TPR-like"/>
    <property type="match status" value="5"/>
</dbReference>
<feature type="repeat" description="TPR" evidence="1">
    <location>
        <begin position="1057"/>
        <end position="1090"/>
    </location>
</feature>
<dbReference type="SUPFAM" id="SSF53756">
    <property type="entry name" value="UDP-Glycosyltransferase/glycogen phosphorylase"/>
    <property type="match status" value="3"/>
</dbReference>
<proteinExistence type="predicted"/>
<feature type="repeat" description="TPR" evidence="1">
    <location>
        <begin position="1529"/>
        <end position="1562"/>
    </location>
</feature>
<reference evidence="3 4" key="1">
    <citation type="submission" date="2023-07" db="EMBL/GenBank/DDBJ databases">
        <title>Genomic Encyclopedia of Type Strains, Phase IV (KMG-IV): sequencing the most valuable type-strain genomes for metagenomic binning, comparative biology and taxonomic classification.</title>
        <authorList>
            <person name="Goeker M."/>
        </authorList>
    </citation>
    <scope>NUCLEOTIDE SEQUENCE [LARGE SCALE GENOMIC DNA]</scope>
    <source>
        <strain evidence="3 4">DSM 19922</strain>
    </source>
</reference>
<dbReference type="Pfam" id="PF13432">
    <property type="entry name" value="TPR_16"/>
    <property type="match status" value="5"/>
</dbReference>
<feature type="repeat" description="TPR" evidence="1">
    <location>
        <begin position="274"/>
        <end position="307"/>
    </location>
</feature>
<dbReference type="RefSeq" id="WP_209980657.1">
    <property type="nucleotide sequence ID" value="NZ_JAGINO010000004.1"/>
</dbReference>
<keyword evidence="4" id="KW-1185">Reference proteome</keyword>
<comment type="caution">
    <text evidence="3">The sequence shown here is derived from an EMBL/GenBank/DDBJ whole genome shotgun (WGS) entry which is preliminary data.</text>
</comment>
<feature type="repeat" description="TPR" evidence="1">
    <location>
        <begin position="105"/>
        <end position="138"/>
    </location>
</feature>
<dbReference type="PANTHER" id="PTHR44809">
    <property type="match status" value="1"/>
</dbReference>
<dbReference type="Pfam" id="PF13374">
    <property type="entry name" value="TPR_10"/>
    <property type="match status" value="1"/>
</dbReference>
<feature type="repeat" description="TPR" evidence="1">
    <location>
        <begin position="240"/>
        <end position="273"/>
    </location>
</feature>
<protein>
    <submittedName>
        <fullName evidence="3">Tetratricopeptide (TPR) repeat protein</fullName>
    </submittedName>
</protein>
<keyword evidence="1" id="KW-0802">TPR repeat</keyword>
<feature type="compositionally biased region" description="Basic and acidic residues" evidence="2">
    <location>
        <begin position="1413"/>
        <end position="1424"/>
    </location>
</feature>
<dbReference type="PROSITE" id="PS50005">
    <property type="entry name" value="TPR"/>
    <property type="match status" value="7"/>
</dbReference>
<evidence type="ECO:0000313" key="4">
    <source>
        <dbReference type="Proteomes" id="UP001244552"/>
    </source>
</evidence>
<dbReference type="InterPro" id="IPR011990">
    <property type="entry name" value="TPR-like_helical_dom_sf"/>
</dbReference>
<evidence type="ECO:0000256" key="1">
    <source>
        <dbReference type="PROSITE-ProRule" id="PRU00339"/>
    </source>
</evidence>
<dbReference type="SMART" id="SM00028">
    <property type="entry name" value="TPR"/>
    <property type="match status" value="22"/>
</dbReference>
<dbReference type="Gene3D" id="1.25.40.10">
    <property type="entry name" value="Tetratricopeptide repeat domain"/>
    <property type="match status" value="6"/>
</dbReference>
<dbReference type="Pfam" id="PF13424">
    <property type="entry name" value="TPR_12"/>
    <property type="match status" value="1"/>
</dbReference>
<name>A0ABU0MGV9_9PROT</name>
<feature type="repeat" description="TPR" evidence="1">
    <location>
        <begin position="71"/>
        <end position="104"/>
    </location>
</feature>
<gene>
    <name evidence="3" type="ORF">QO018_001520</name>
</gene>
<feature type="repeat" description="TPR" evidence="1">
    <location>
        <begin position="414"/>
        <end position="447"/>
    </location>
</feature>
<organism evidence="3 4">
    <name type="scientific">Azospirillum picis</name>
    <dbReference type="NCBI Taxonomy" id="488438"/>
    <lineage>
        <taxon>Bacteria</taxon>
        <taxon>Pseudomonadati</taxon>
        <taxon>Pseudomonadota</taxon>
        <taxon>Alphaproteobacteria</taxon>
        <taxon>Rhodospirillales</taxon>
        <taxon>Azospirillaceae</taxon>
        <taxon>Azospirillum</taxon>
    </lineage>
</organism>
<dbReference type="InterPro" id="IPR052943">
    <property type="entry name" value="TMTC_O-mannosyl-trnsfr"/>
</dbReference>
<sequence length="1985" mass="214464">MTPADLLDLALPLHRAGRLAEATALYRRVLVEDPANADALHLSAMAAYQEGHAAEALRGLRVALAVRANFAPAHSNLGNVLADLGRYDEALMAYAEAIARDDGYAEAHGNRATVLQRLGRGSEAAEAYARALNINPGNLTVRFNYGVLQRELGQIPAAANAFYAVVQADPSHSQAWRHLAICLRGLGHPDAEACLRRALADAPDDCELLLELGTLLNGQARHAEALEVLAPGVRRHPDSAMMHVAVGAALLALGRPAQAADHFRRALAHDPSMQGVYNNLGVALLDLDSRDEAVRVLRRAVALSPADPMVLNNHGTALDDRHDPEHDNGPSARWYRRAIRLRPDYGKAWLNLGGLQAARLDRDSAEELYRKAAACDPGIVESYVNLAAQRLDRDDITGAERLHRRALIIDRRRPAALTGLGLALQLQGRIAEAEAAHREALDIAPRHAEAAGNLGMLIWQVRQDAAEAEPLMTFALSIVPGLGTARLNRGLLRLACGRLVEGWEDYRWRFRAKGYVSRRIAAPQWRGEDPGGLRLLVWREQGVGDEIMFATCLAALVARAGHVVVECERRLVPLFSRSFPGVTVRAETVRPDGSESIVPPDVDAHVAAGDLPGLLSSGLADFNPGGVALVADASRSERWRERLSALGPGLRVGIGWRSQMMTTDRRASYVMLEHWGPVFAVPGVVFVNLQYGECEAELSQAEARFGVTIHRWADLDLKDDFDGAAALMANLDLVISPAMSAGELAGALGVPVWRFGSRDWTQLGTCVRPWYPSMRLFQPAAGQGLEDTLSAIARELIRMARPPMEPPVQVMPAARVDEAGSADRQMSEAIELYRGGDVEASELLARKVIGSTPTHPVALHLAGILAKRQGAFNEAADFLARAIAAEPANVAAHAALCEAFQGLGRLDDAEAPSRSTVVLQPDSAGHWVNRTALLRRMARTEQAGRTILRALRLRPDLAPAHGHRGELAAGPEAAVDAHRVAVALDPGSADMLSNLGVALQAAARLPEAARVLDHANRSDPRHAVARTNQGNVLAALGRLAEAEACHRDAVRQSPALAEAHGNLALLLQRQGRRADALAAFEAALTADPKYAQGHYNRSLLLLEDGALRAGWAGHDWRFGTPQFKDQRRRLAIRAWRGENIAGRRLLVWREQGVGDEILFASCYEEAIRRAGRLVIECDRRLVPLFSRSFPAADVRPETSNPRDADVQIAAGSLPRLLRPDLKRFPERPSWLVVDASQSERWRERLSALGAGLRVGIGWRSQIMTADRRASYVMLEHWGPVFAVPGVVFVNLQYGECEAELSQAEACFGVTIHRWADLDLKDDFDGAAALMANLDLVISPAMSAGELAGALGVPVWRFGNRDWTQLGTGVRPWYPSMRLFQPAAGQGLEDTLSAIARELIRMAAPPRLATSGHRPPDPGQGRDAEPGGLGLLEQAVAAHRAGNGRQAADLYERVLAERPRDPVALHLSGLLAHQHGDPARGEPRIAAAIAAMPDYATAHISLGSARLALGRAAAATVSFRVASALCPDDATAQTNLGNALHALGHDGAALQAHSRAVSIDPSLAEAHDNQGVTLGRLGRWVEAERAHALAMRLSPVLASAWLNRSVALRRLGRLGEAEAMGRLALALDPMLADAMASRGRLLRETGDDAAALLWCTRALAVVPGHPVAAFNRSMLDLVAGRLPRGWDGYDCRFKAPDLLPAARRPGVPPWNGEDPAALRLLVWREQGIGDELMFVQLLPLLIGRARHVVLECDPRFVPLFARSFPEATVMPAPFWPDLPAVKVDRHVAIGSLARHLARSLAGFARIAPVLRADPTAVERWRSRLAALGEGLKVGIAWRSGQLDPDRVADYTRIEDWKPVLDLPGIVLVNLQYGDCAGELATARQSFGRAPHAFPDLDLRNDLDGAAALMAALDLVVAPATSTGELAAALGVPVWRLARQGDWTTIGTSVRPWFASMRLFRTAPGAPVSDLLPAVAAELVRLRLDRA</sequence>
<dbReference type="PANTHER" id="PTHR44809:SF1">
    <property type="entry name" value="PROTEIN O-MANNOSYL-TRANSFERASE TMTC1"/>
    <property type="match status" value="1"/>
</dbReference>
<dbReference type="Proteomes" id="UP001244552">
    <property type="component" value="Unassembled WGS sequence"/>
</dbReference>
<evidence type="ECO:0000256" key="2">
    <source>
        <dbReference type="SAM" id="MobiDB-lite"/>
    </source>
</evidence>
<dbReference type="InterPro" id="IPR019734">
    <property type="entry name" value="TPR_rpt"/>
</dbReference>